<geneLocation type="apicoplast" evidence="2"/>
<organism evidence="2">
    <name type="scientific">Leucocytozoon caulleryi</name>
    <dbReference type="NCBI Taxonomy" id="211597"/>
    <lineage>
        <taxon>Eukaryota</taxon>
        <taxon>Sar</taxon>
        <taxon>Alveolata</taxon>
        <taxon>Apicomplexa</taxon>
        <taxon>Aconoidasida</taxon>
        <taxon>Haemosporida</taxon>
        <taxon>Leucocytozoidae</taxon>
        <taxon>Leucocytozoon</taxon>
    </lineage>
</organism>
<keyword evidence="1" id="KW-0472">Membrane</keyword>
<keyword evidence="2" id="KW-0689">Ribosomal protein</keyword>
<gene>
    <name evidence="2" type="primary">rpl6</name>
</gene>
<dbReference type="GeneID" id="17427170"/>
<sequence length="176" mass="21612">MTFKMKSKYINIKKKLNNNFIPYLILDRKYFNFIYITILYNNNNIYKYIYILNFIYIFFIKNSSLIIYYLLPIKYKYIFLLNNYINNKLYELILNIIGVNYKFYYLLKYNILIFQLKYSHKIIIKLPILINCKININKNLIYLYSTDIIILKTIGKMISLLQRINKYKELGINFVK</sequence>
<evidence type="ECO:0000313" key="2">
    <source>
        <dbReference type="EMBL" id="BAN94676.1"/>
    </source>
</evidence>
<keyword evidence="1" id="KW-1133">Transmembrane helix</keyword>
<dbReference type="SUPFAM" id="SSF56053">
    <property type="entry name" value="Ribosomal protein L6"/>
    <property type="match status" value="1"/>
</dbReference>
<keyword evidence="1" id="KW-0812">Transmembrane</keyword>
<dbReference type="Gene3D" id="3.90.930.12">
    <property type="entry name" value="Ribosomal protein L6, alpha-beta domain"/>
    <property type="match status" value="1"/>
</dbReference>
<evidence type="ECO:0000256" key="1">
    <source>
        <dbReference type="SAM" id="Phobius"/>
    </source>
</evidence>
<keyword evidence="2" id="KW-0933">Apicoplast</keyword>
<dbReference type="EMBL" id="AP013071">
    <property type="protein sequence ID" value="BAN94676.1"/>
    <property type="molecule type" value="Genomic_DNA"/>
</dbReference>
<protein>
    <submittedName>
        <fullName evidence="2">Large subunit ribosomal protein 6</fullName>
    </submittedName>
</protein>
<dbReference type="RefSeq" id="YP_008757396.1">
    <property type="nucleotide sequence ID" value="NC_022667.1"/>
</dbReference>
<dbReference type="AlphaFoldDB" id="U3TRT4"/>
<dbReference type="SMR" id="U3TRT4"/>
<reference evidence="2" key="1">
    <citation type="submission" date="2013-06" db="EMBL/GenBank/DDBJ databases">
        <title>The apicoplast genome of highly pathogenic bird apicomplex protozoa, Leucocytozoon caulleryi.</title>
        <authorList>
            <person name="Imura T."/>
            <person name="Sato S."/>
            <person name="Sato Y."/>
            <person name="Sakamoto D."/>
            <person name="Isobe T."/>
            <person name="Sasaki K."/>
            <person name="Murata K."/>
            <person name="Holder T."/>
            <person name="Yukawa M."/>
        </authorList>
    </citation>
    <scope>NUCLEOTIDE SEQUENCE</scope>
    <source>
        <strain evidence="2">Niigata</strain>
    </source>
</reference>
<dbReference type="GO" id="GO:0003735">
    <property type="term" value="F:structural constituent of ribosome"/>
    <property type="evidence" value="ECO:0007669"/>
    <property type="project" value="InterPro"/>
</dbReference>
<feature type="transmembrane region" description="Helical" evidence="1">
    <location>
        <begin position="20"/>
        <end position="42"/>
    </location>
</feature>
<name>U3TRT4_LEUCU</name>
<dbReference type="InterPro" id="IPR036789">
    <property type="entry name" value="Ribosomal_uL6-like_a/b-dom_sf"/>
</dbReference>
<proteinExistence type="predicted"/>
<feature type="transmembrane region" description="Helical" evidence="1">
    <location>
        <begin position="48"/>
        <end position="71"/>
    </location>
</feature>
<dbReference type="GO" id="GO:0019843">
    <property type="term" value="F:rRNA binding"/>
    <property type="evidence" value="ECO:0007669"/>
    <property type="project" value="InterPro"/>
</dbReference>
<dbReference type="GO" id="GO:0006412">
    <property type="term" value="P:translation"/>
    <property type="evidence" value="ECO:0007669"/>
    <property type="project" value="InterPro"/>
</dbReference>
<dbReference type="GO" id="GO:0005840">
    <property type="term" value="C:ribosome"/>
    <property type="evidence" value="ECO:0007669"/>
    <property type="project" value="UniProtKB-KW"/>
</dbReference>
<keyword evidence="2" id="KW-0687">Ribonucleoprotein</keyword>
<accession>U3TRT4</accession>
<keyword evidence="2" id="KW-0934">Plastid</keyword>